<organism evidence="1 2">
    <name type="scientific">Nesidiocoris tenuis</name>
    <dbReference type="NCBI Taxonomy" id="355587"/>
    <lineage>
        <taxon>Eukaryota</taxon>
        <taxon>Metazoa</taxon>
        <taxon>Ecdysozoa</taxon>
        <taxon>Arthropoda</taxon>
        <taxon>Hexapoda</taxon>
        <taxon>Insecta</taxon>
        <taxon>Pterygota</taxon>
        <taxon>Neoptera</taxon>
        <taxon>Paraneoptera</taxon>
        <taxon>Hemiptera</taxon>
        <taxon>Heteroptera</taxon>
        <taxon>Panheteroptera</taxon>
        <taxon>Cimicomorpha</taxon>
        <taxon>Miridae</taxon>
        <taxon>Dicyphina</taxon>
        <taxon>Nesidiocoris</taxon>
    </lineage>
</organism>
<accession>A0ABN7BAA2</accession>
<name>A0ABN7BAA2_9HEMI</name>
<gene>
    <name evidence="1" type="ORF">NTJ_14136</name>
</gene>
<sequence length="93" mass="10281">MEGKLCGQTVVSRITKRGESPCPCSVCILAFPDPVGSGRRIRDPPAFDQGPRQGCRASSRGFAMERCGIVALVRANPTWFEYSRKSDRRFSSK</sequence>
<keyword evidence="2" id="KW-1185">Reference proteome</keyword>
<evidence type="ECO:0000313" key="1">
    <source>
        <dbReference type="EMBL" id="BET01322.1"/>
    </source>
</evidence>
<dbReference type="EMBL" id="AP028920">
    <property type="protein sequence ID" value="BET01322.1"/>
    <property type="molecule type" value="Genomic_DNA"/>
</dbReference>
<protein>
    <submittedName>
        <fullName evidence="1">Uncharacterized protein</fullName>
    </submittedName>
</protein>
<proteinExistence type="predicted"/>
<dbReference type="Proteomes" id="UP001307889">
    <property type="component" value="Chromosome 12"/>
</dbReference>
<reference evidence="1 2" key="1">
    <citation type="submission" date="2023-09" db="EMBL/GenBank/DDBJ databases">
        <title>Nesidiocoris tenuis whole genome shotgun sequence.</title>
        <authorList>
            <person name="Shibata T."/>
            <person name="Shimoda M."/>
            <person name="Kobayashi T."/>
            <person name="Uehara T."/>
        </authorList>
    </citation>
    <scope>NUCLEOTIDE SEQUENCE [LARGE SCALE GENOMIC DNA]</scope>
    <source>
        <strain evidence="1 2">Japan</strain>
    </source>
</reference>
<evidence type="ECO:0000313" key="2">
    <source>
        <dbReference type="Proteomes" id="UP001307889"/>
    </source>
</evidence>